<evidence type="ECO:0000256" key="6">
    <source>
        <dbReference type="ARBA" id="ARBA00023157"/>
    </source>
</evidence>
<keyword evidence="2" id="KW-1003">Cell membrane</keyword>
<dbReference type="GO" id="GO:0005886">
    <property type="term" value="C:plasma membrane"/>
    <property type="evidence" value="ECO:0007669"/>
    <property type="project" value="UniProtKB-SubCell"/>
</dbReference>
<dbReference type="InterPro" id="IPR013106">
    <property type="entry name" value="Ig_V-set"/>
</dbReference>
<dbReference type="InterPro" id="IPR003599">
    <property type="entry name" value="Ig_sub"/>
</dbReference>
<evidence type="ECO:0000313" key="12">
    <source>
        <dbReference type="Proteomes" id="UP000265160"/>
    </source>
</evidence>
<feature type="transmembrane region" description="Helical" evidence="8">
    <location>
        <begin position="169"/>
        <end position="192"/>
    </location>
</feature>
<dbReference type="Pfam" id="PF07686">
    <property type="entry name" value="V-set"/>
    <property type="match status" value="1"/>
</dbReference>
<evidence type="ECO:0000256" key="5">
    <source>
        <dbReference type="ARBA" id="ARBA00023136"/>
    </source>
</evidence>
<sequence>MFPLCLFFLLSFCYQILTRSQHTIPHPSLILLLLVFAKCYSLTTKYYALVSQITVQAGEPATFICSLPHTEVLPRQVHWYKQSAGDTLKVIVTVRKSKPPEYAQDFPKSRWEIKSNSSFSNLTILRTIQEDEGMYHCGVSEWLADIIWTGMHLLIKGNDKISTFQNISFLIFFLFCFISFYGTCPGGLRVLWFRDRSHESHPVIYVNTHNECEKRSDTQRTCVYRFSKHVSSSDAGTYYCAVATCGEILFGNGTKLDIHGTLDSEGASLTCKDRLFHNLGATIEKALSPRSFLLDLGTSRSSWSADLRDRQGEQ</sequence>
<evidence type="ECO:0000256" key="9">
    <source>
        <dbReference type="SAM" id="SignalP"/>
    </source>
</evidence>
<dbReference type="InterPro" id="IPR013783">
    <property type="entry name" value="Ig-like_fold"/>
</dbReference>
<dbReference type="InterPro" id="IPR036179">
    <property type="entry name" value="Ig-like_dom_sf"/>
</dbReference>
<accession>A0A3P9AS91</accession>
<keyword evidence="3 9" id="KW-0732">Signal</keyword>
<evidence type="ECO:0000256" key="7">
    <source>
        <dbReference type="ARBA" id="ARBA00023180"/>
    </source>
</evidence>
<evidence type="ECO:0000256" key="3">
    <source>
        <dbReference type="ARBA" id="ARBA00022729"/>
    </source>
</evidence>
<dbReference type="CDD" id="cd00099">
    <property type="entry name" value="IgV"/>
    <property type="match status" value="1"/>
</dbReference>
<evidence type="ECO:0000313" key="11">
    <source>
        <dbReference type="Ensembl" id="ENSMZEP00005000585.1"/>
    </source>
</evidence>
<dbReference type="SMART" id="SM00409">
    <property type="entry name" value="IG"/>
    <property type="match status" value="2"/>
</dbReference>
<comment type="subcellular location">
    <subcellularLocation>
        <location evidence="1">Cell membrane</location>
    </subcellularLocation>
</comment>
<feature type="chain" id="PRO_5018105617" description="Ig-like domain-containing protein" evidence="9">
    <location>
        <begin position="21"/>
        <end position="314"/>
    </location>
</feature>
<feature type="signal peptide" evidence="9">
    <location>
        <begin position="1"/>
        <end position="20"/>
    </location>
</feature>
<reference evidence="11 12" key="1">
    <citation type="journal article" date="2014" name="Nature">
        <title>The genomic substrate for adaptive radiation in African cichlid fish.</title>
        <authorList>
            <person name="Brawand D."/>
            <person name="Wagner C.E."/>
            <person name="Li Y.I."/>
            <person name="Malinsky M."/>
            <person name="Keller I."/>
            <person name="Fan S."/>
            <person name="Simakov O."/>
            <person name="Ng A.Y."/>
            <person name="Lim Z.W."/>
            <person name="Bezault E."/>
            <person name="Turner-Maier J."/>
            <person name="Johnson J."/>
            <person name="Alcazar R."/>
            <person name="Noh H.J."/>
            <person name="Russell P."/>
            <person name="Aken B."/>
            <person name="Alfoldi J."/>
            <person name="Amemiya C."/>
            <person name="Azzouzi N."/>
            <person name="Baroiller J.F."/>
            <person name="Barloy-Hubler F."/>
            <person name="Berlin A."/>
            <person name="Bloomquist R."/>
            <person name="Carleton K.L."/>
            <person name="Conte M.A."/>
            <person name="D'Cotta H."/>
            <person name="Eshel O."/>
            <person name="Gaffney L."/>
            <person name="Galibert F."/>
            <person name="Gante H.F."/>
            <person name="Gnerre S."/>
            <person name="Greuter L."/>
            <person name="Guyon R."/>
            <person name="Haddad N.S."/>
            <person name="Haerty W."/>
            <person name="Harris R.M."/>
            <person name="Hofmann H.A."/>
            <person name="Hourlier T."/>
            <person name="Hulata G."/>
            <person name="Jaffe D.B."/>
            <person name="Lara M."/>
            <person name="Lee A.P."/>
            <person name="MacCallum I."/>
            <person name="Mwaiko S."/>
            <person name="Nikaido M."/>
            <person name="Nishihara H."/>
            <person name="Ozouf-Costaz C."/>
            <person name="Penman D.J."/>
            <person name="Przybylski D."/>
            <person name="Rakotomanga M."/>
            <person name="Renn S.C.P."/>
            <person name="Ribeiro F.J."/>
            <person name="Ron M."/>
            <person name="Salzburger W."/>
            <person name="Sanchez-Pulido L."/>
            <person name="Santos M.E."/>
            <person name="Searle S."/>
            <person name="Sharpe T."/>
            <person name="Swofford R."/>
            <person name="Tan F.J."/>
            <person name="Williams L."/>
            <person name="Young S."/>
            <person name="Yin S."/>
            <person name="Okada N."/>
            <person name="Kocher T.D."/>
            <person name="Miska E.A."/>
            <person name="Lander E.S."/>
            <person name="Venkatesh B."/>
            <person name="Fernald R.D."/>
            <person name="Meyer A."/>
            <person name="Ponting C.P."/>
            <person name="Streelman J.T."/>
            <person name="Lindblad-Toh K."/>
            <person name="Seehausen O."/>
            <person name="Di Palma F."/>
        </authorList>
    </citation>
    <scope>NUCLEOTIDE SEQUENCE</scope>
</reference>
<protein>
    <recommendedName>
        <fullName evidence="10">Ig-like domain-containing protein</fullName>
    </recommendedName>
</protein>
<dbReference type="InterPro" id="IPR052051">
    <property type="entry name" value="TCR_complex_component"/>
</dbReference>
<dbReference type="PANTHER" id="PTHR19433">
    <property type="entry name" value="T-CELL RECEPTOR ALPHA CHAIN V REGION-RELATED"/>
    <property type="match status" value="1"/>
</dbReference>
<proteinExistence type="predicted"/>
<dbReference type="SUPFAM" id="SSF48726">
    <property type="entry name" value="Immunoglobulin"/>
    <property type="match status" value="2"/>
</dbReference>
<dbReference type="AlphaFoldDB" id="A0A3P9AS91"/>
<dbReference type="STRING" id="106582.ENSMZEP00005000585"/>
<evidence type="ECO:0000256" key="1">
    <source>
        <dbReference type="ARBA" id="ARBA00004236"/>
    </source>
</evidence>
<reference evidence="11" key="3">
    <citation type="submission" date="2025-09" db="UniProtKB">
        <authorList>
            <consortium name="Ensembl"/>
        </authorList>
    </citation>
    <scope>IDENTIFICATION</scope>
</reference>
<keyword evidence="7" id="KW-0325">Glycoprotein</keyword>
<dbReference type="Proteomes" id="UP000265160">
    <property type="component" value="LG2"/>
</dbReference>
<evidence type="ECO:0000259" key="10">
    <source>
        <dbReference type="PROSITE" id="PS50835"/>
    </source>
</evidence>
<dbReference type="GeneTree" id="ENSGT01030000234530"/>
<dbReference type="PROSITE" id="PS50835">
    <property type="entry name" value="IG_LIKE"/>
    <property type="match status" value="2"/>
</dbReference>
<reference evidence="11" key="2">
    <citation type="submission" date="2025-08" db="UniProtKB">
        <authorList>
            <consortium name="Ensembl"/>
        </authorList>
    </citation>
    <scope>IDENTIFICATION</scope>
</reference>
<evidence type="ECO:0000256" key="2">
    <source>
        <dbReference type="ARBA" id="ARBA00022475"/>
    </source>
</evidence>
<keyword evidence="8" id="KW-0812">Transmembrane</keyword>
<keyword evidence="4" id="KW-0391">Immunity</keyword>
<dbReference type="GO" id="GO:0002376">
    <property type="term" value="P:immune system process"/>
    <property type="evidence" value="ECO:0007669"/>
    <property type="project" value="UniProtKB-KW"/>
</dbReference>
<evidence type="ECO:0000256" key="8">
    <source>
        <dbReference type="SAM" id="Phobius"/>
    </source>
</evidence>
<keyword evidence="8" id="KW-1133">Transmembrane helix</keyword>
<keyword evidence="12" id="KW-1185">Reference proteome</keyword>
<dbReference type="GO" id="GO:0009617">
    <property type="term" value="P:response to bacterium"/>
    <property type="evidence" value="ECO:0007669"/>
    <property type="project" value="TreeGrafter"/>
</dbReference>
<name>A0A3P9AS91_9CICH</name>
<evidence type="ECO:0000256" key="4">
    <source>
        <dbReference type="ARBA" id="ARBA00022859"/>
    </source>
</evidence>
<feature type="domain" description="Ig-like" evidence="10">
    <location>
        <begin position="27"/>
        <end position="140"/>
    </location>
</feature>
<keyword evidence="5 8" id="KW-0472">Membrane</keyword>
<keyword evidence="6" id="KW-1015">Disulfide bond</keyword>
<dbReference type="Gene3D" id="2.60.40.10">
    <property type="entry name" value="Immunoglobulins"/>
    <property type="match status" value="2"/>
</dbReference>
<dbReference type="InterPro" id="IPR007110">
    <property type="entry name" value="Ig-like_dom"/>
</dbReference>
<dbReference type="Ensembl" id="ENSMZET00005000656.1">
    <property type="protein sequence ID" value="ENSMZEP00005000585.1"/>
    <property type="gene ID" value="ENSMZEG00005000536.1"/>
</dbReference>
<feature type="domain" description="Ig-like" evidence="10">
    <location>
        <begin position="174"/>
        <end position="242"/>
    </location>
</feature>
<dbReference type="PANTHER" id="PTHR19433:SF111">
    <property type="entry name" value="T CELL RECEPTOR ALPHA VARIABLE 4"/>
    <property type="match status" value="1"/>
</dbReference>
<organism evidence="11 12">
    <name type="scientific">Maylandia zebra</name>
    <name type="common">zebra mbuna</name>
    <dbReference type="NCBI Taxonomy" id="106582"/>
    <lineage>
        <taxon>Eukaryota</taxon>
        <taxon>Metazoa</taxon>
        <taxon>Chordata</taxon>
        <taxon>Craniata</taxon>
        <taxon>Vertebrata</taxon>
        <taxon>Euteleostomi</taxon>
        <taxon>Actinopterygii</taxon>
        <taxon>Neopterygii</taxon>
        <taxon>Teleostei</taxon>
        <taxon>Neoteleostei</taxon>
        <taxon>Acanthomorphata</taxon>
        <taxon>Ovalentaria</taxon>
        <taxon>Cichlomorphae</taxon>
        <taxon>Cichliformes</taxon>
        <taxon>Cichlidae</taxon>
        <taxon>African cichlids</taxon>
        <taxon>Pseudocrenilabrinae</taxon>
        <taxon>Haplochromini</taxon>
        <taxon>Maylandia</taxon>
        <taxon>Maylandia zebra complex</taxon>
    </lineage>
</organism>